<keyword evidence="1" id="KW-1133">Transmembrane helix</keyword>
<dbReference type="GO" id="GO:0005741">
    <property type="term" value="C:mitochondrial outer membrane"/>
    <property type="evidence" value="ECO:0007669"/>
    <property type="project" value="TreeGrafter"/>
</dbReference>
<feature type="transmembrane region" description="Helical" evidence="1">
    <location>
        <begin position="113"/>
        <end position="135"/>
    </location>
</feature>
<dbReference type="GO" id="GO:0000266">
    <property type="term" value="P:mitochondrial fission"/>
    <property type="evidence" value="ECO:0007669"/>
    <property type="project" value="TreeGrafter"/>
</dbReference>
<evidence type="ECO:0000256" key="1">
    <source>
        <dbReference type="SAM" id="Phobius"/>
    </source>
</evidence>
<dbReference type="InterPro" id="IPR009367">
    <property type="entry name" value="Elm1-like"/>
</dbReference>
<dbReference type="AlphaFoldDB" id="A0A0V0H6T3"/>
<dbReference type="PANTHER" id="PTHR33986:SF16">
    <property type="entry name" value="MITOCHONDRIAL FISSION PROTEIN ELM1-LIKE ISOFORM X1"/>
    <property type="match status" value="1"/>
</dbReference>
<protein>
    <submittedName>
        <fullName evidence="2">Putative ovule protein</fullName>
    </submittedName>
</protein>
<dbReference type="PANTHER" id="PTHR33986">
    <property type="entry name" value="OS02G0535700 PROTEIN"/>
    <property type="match status" value="1"/>
</dbReference>
<keyword evidence="1" id="KW-0812">Transmembrane</keyword>
<reference evidence="2" key="1">
    <citation type="submission" date="2015-12" db="EMBL/GenBank/DDBJ databases">
        <title>Gene expression during late stages of embryo sac development: a critical building block for successful pollen-pistil interactions.</title>
        <authorList>
            <person name="Liu Y."/>
            <person name="Joly V."/>
            <person name="Sabar M."/>
            <person name="Matton D.P."/>
        </authorList>
    </citation>
    <scope>NUCLEOTIDE SEQUENCE</scope>
</reference>
<keyword evidence="1" id="KW-0472">Membrane</keyword>
<name>A0A0V0H6T3_SOLCH</name>
<proteinExistence type="predicted"/>
<dbReference type="EMBL" id="GEDG01024261">
    <property type="protein sequence ID" value="JAP16110.1"/>
    <property type="molecule type" value="Transcribed_RNA"/>
</dbReference>
<sequence length="145" mass="16296">MRTISRVFIIGNGVPGAENQCFGLVRALGLSHRQTLFRVIRPKGGFNKRLQFLPVSLHKRLENVRKLIYGDSIPTQIAVRGHKLMSLAAERQVSSDILEANAKHIAALSCEAFAKYVLFSIFMFLYFVHSSPFYGPNGELLVGRY</sequence>
<evidence type="ECO:0000313" key="2">
    <source>
        <dbReference type="EMBL" id="JAP16110.1"/>
    </source>
</evidence>
<organism evidence="2">
    <name type="scientific">Solanum chacoense</name>
    <name type="common">Chaco potato</name>
    <dbReference type="NCBI Taxonomy" id="4108"/>
    <lineage>
        <taxon>Eukaryota</taxon>
        <taxon>Viridiplantae</taxon>
        <taxon>Streptophyta</taxon>
        <taxon>Embryophyta</taxon>
        <taxon>Tracheophyta</taxon>
        <taxon>Spermatophyta</taxon>
        <taxon>Magnoliopsida</taxon>
        <taxon>eudicotyledons</taxon>
        <taxon>Gunneridae</taxon>
        <taxon>Pentapetalae</taxon>
        <taxon>asterids</taxon>
        <taxon>lamiids</taxon>
        <taxon>Solanales</taxon>
        <taxon>Solanaceae</taxon>
        <taxon>Solanoideae</taxon>
        <taxon>Solaneae</taxon>
        <taxon>Solanum</taxon>
    </lineage>
</organism>
<accession>A0A0V0H6T3</accession>